<evidence type="ECO:0000313" key="2">
    <source>
        <dbReference type="Proteomes" id="UP000324800"/>
    </source>
</evidence>
<comment type="caution">
    <text evidence="1">The sequence shown here is derived from an EMBL/GenBank/DDBJ whole genome shotgun (WGS) entry which is preliminary data.</text>
</comment>
<protein>
    <submittedName>
        <fullName evidence="1">Uncharacterized protein</fullName>
    </submittedName>
</protein>
<name>A0A5J4XA12_9EUKA</name>
<reference evidence="1 2" key="1">
    <citation type="submission" date="2019-03" db="EMBL/GenBank/DDBJ databases">
        <title>Single cell metagenomics reveals metabolic interactions within the superorganism composed of flagellate Streblomastix strix and complex community of Bacteroidetes bacteria on its surface.</title>
        <authorList>
            <person name="Treitli S.C."/>
            <person name="Kolisko M."/>
            <person name="Husnik F."/>
            <person name="Keeling P."/>
            <person name="Hampl V."/>
        </authorList>
    </citation>
    <scope>NUCLEOTIDE SEQUENCE [LARGE SCALE GENOMIC DNA]</scope>
    <source>
        <strain evidence="1">ST1C</strain>
    </source>
</reference>
<dbReference type="EMBL" id="SNRW01000042">
    <property type="protein sequence ID" value="KAA6403963.1"/>
    <property type="molecule type" value="Genomic_DNA"/>
</dbReference>
<dbReference type="Proteomes" id="UP000324800">
    <property type="component" value="Unassembled WGS sequence"/>
</dbReference>
<accession>A0A5J4XA12</accession>
<gene>
    <name evidence="1" type="ORF">EZS28_000509</name>
</gene>
<organism evidence="1 2">
    <name type="scientific">Streblomastix strix</name>
    <dbReference type="NCBI Taxonomy" id="222440"/>
    <lineage>
        <taxon>Eukaryota</taxon>
        <taxon>Metamonada</taxon>
        <taxon>Preaxostyla</taxon>
        <taxon>Oxymonadida</taxon>
        <taxon>Streblomastigidae</taxon>
        <taxon>Streblomastix</taxon>
    </lineage>
</organism>
<dbReference type="AlphaFoldDB" id="A0A5J4XA12"/>
<proteinExistence type="predicted"/>
<evidence type="ECO:0000313" key="1">
    <source>
        <dbReference type="EMBL" id="KAA6403963.1"/>
    </source>
</evidence>
<sequence length="89" mass="9974">MSSEPHQFIKYIGGQMYMCGSQTGKIEGETEEDCQLLIAEVKGHIDENYISTYGASIVAVNDFINFHLFQGIMYSQLMNKLSDLISSIT</sequence>